<evidence type="ECO:0000313" key="2">
    <source>
        <dbReference type="Proteomes" id="UP001555826"/>
    </source>
</evidence>
<sequence length="173" mass="18731">MANTADSIVTFFCLDPAVLTAVREQVRPAVPSSPTNDLSLEAAVPTGLELDAWDRDRALAAWGTSLPEVDSELVEDLPDRLVYRVATAYSGPERVWATLSRQHPGLVVHSVSTDGSEFASHGYHVGGRAIGYEEVEPDLPEDDGDEEVHHPQEWLFSEQVARDLLAQAGDGPG</sequence>
<protein>
    <recommendedName>
        <fullName evidence="3">YubB ferredoxin-like domain-containing protein</fullName>
    </recommendedName>
</protein>
<reference evidence="1 2" key="1">
    <citation type="submission" date="2024-07" db="EMBL/GenBank/DDBJ databases">
        <authorList>
            <person name="Thanompreechachai J."/>
            <person name="Duangmal K."/>
        </authorList>
    </citation>
    <scope>NUCLEOTIDE SEQUENCE [LARGE SCALE GENOMIC DNA]</scope>
    <source>
        <strain evidence="1 2">KCTC 19886</strain>
    </source>
</reference>
<evidence type="ECO:0008006" key="3">
    <source>
        <dbReference type="Google" id="ProtNLM"/>
    </source>
</evidence>
<evidence type="ECO:0000313" key="1">
    <source>
        <dbReference type="EMBL" id="MEW9267580.1"/>
    </source>
</evidence>
<keyword evidence="2" id="KW-1185">Reference proteome</keyword>
<comment type="caution">
    <text evidence="1">The sequence shown here is derived from an EMBL/GenBank/DDBJ whole genome shotgun (WGS) entry which is preliminary data.</text>
</comment>
<accession>A0ABV3PDJ9</accession>
<dbReference type="EMBL" id="JBFNQN010000019">
    <property type="protein sequence ID" value="MEW9267580.1"/>
    <property type="molecule type" value="Genomic_DNA"/>
</dbReference>
<proteinExistence type="predicted"/>
<dbReference type="RefSeq" id="WP_367640973.1">
    <property type="nucleotide sequence ID" value="NZ_JBFNQN010000019.1"/>
</dbReference>
<dbReference type="Proteomes" id="UP001555826">
    <property type="component" value="Unassembled WGS sequence"/>
</dbReference>
<name>A0ABV3PDJ9_9ACTN</name>
<gene>
    <name evidence="1" type="ORF">AB1207_22805</name>
</gene>
<organism evidence="1 2">
    <name type="scientific">Kineococcus endophyticus</name>
    <dbReference type="NCBI Taxonomy" id="1181883"/>
    <lineage>
        <taxon>Bacteria</taxon>
        <taxon>Bacillati</taxon>
        <taxon>Actinomycetota</taxon>
        <taxon>Actinomycetes</taxon>
        <taxon>Kineosporiales</taxon>
        <taxon>Kineosporiaceae</taxon>
        <taxon>Kineococcus</taxon>
    </lineage>
</organism>